<proteinExistence type="predicted"/>
<accession>A0A7J9HWW8</accession>
<organism evidence="1 2">
    <name type="scientific">Gossypium harknessii</name>
    <dbReference type="NCBI Taxonomy" id="34285"/>
    <lineage>
        <taxon>Eukaryota</taxon>
        <taxon>Viridiplantae</taxon>
        <taxon>Streptophyta</taxon>
        <taxon>Embryophyta</taxon>
        <taxon>Tracheophyta</taxon>
        <taxon>Spermatophyta</taxon>
        <taxon>Magnoliopsida</taxon>
        <taxon>eudicotyledons</taxon>
        <taxon>Gunneridae</taxon>
        <taxon>Pentapetalae</taxon>
        <taxon>rosids</taxon>
        <taxon>malvids</taxon>
        <taxon>Malvales</taxon>
        <taxon>Malvaceae</taxon>
        <taxon>Malvoideae</taxon>
        <taxon>Gossypium</taxon>
    </lineage>
</organism>
<dbReference type="EMBL" id="JABFAD010000012">
    <property type="protein sequence ID" value="MBA0814347.1"/>
    <property type="molecule type" value="Genomic_DNA"/>
</dbReference>
<name>A0A7J9HWW8_9ROSI</name>
<comment type="caution">
    <text evidence="1">The sequence shown here is derived from an EMBL/GenBank/DDBJ whole genome shotgun (WGS) entry which is preliminary data.</text>
</comment>
<dbReference type="Proteomes" id="UP000593560">
    <property type="component" value="Unassembled WGS sequence"/>
</dbReference>
<protein>
    <submittedName>
        <fullName evidence="1">Uncharacterized protein</fullName>
    </submittedName>
</protein>
<gene>
    <name evidence="1" type="ORF">Gohar_020183</name>
</gene>
<evidence type="ECO:0000313" key="1">
    <source>
        <dbReference type="EMBL" id="MBA0814347.1"/>
    </source>
</evidence>
<reference evidence="1 2" key="1">
    <citation type="journal article" date="2019" name="Genome Biol. Evol.">
        <title>Insights into the evolution of the New World diploid cottons (Gossypium, subgenus Houzingenia) based on genome sequencing.</title>
        <authorList>
            <person name="Grover C.E."/>
            <person name="Arick M.A. 2nd"/>
            <person name="Thrash A."/>
            <person name="Conover J.L."/>
            <person name="Sanders W.S."/>
            <person name="Peterson D.G."/>
            <person name="Frelichowski J.E."/>
            <person name="Scheffler J.A."/>
            <person name="Scheffler B.E."/>
            <person name="Wendel J.F."/>
        </authorList>
    </citation>
    <scope>NUCLEOTIDE SEQUENCE [LARGE SCALE GENOMIC DNA]</scope>
    <source>
        <strain evidence="1">0</strain>
        <tissue evidence="1">Leaf</tissue>
    </source>
</reference>
<keyword evidence="2" id="KW-1185">Reference proteome</keyword>
<dbReference type="AlphaFoldDB" id="A0A7J9HWW8"/>
<evidence type="ECO:0000313" key="2">
    <source>
        <dbReference type="Proteomes" id="UP000593560"/>
    </source>
</evidence>
<dbReference type="OrthoDB" id="968327at2759"/>
<sequence length="163" mass="18652">MDGTSAPPSHIGVTSTSYSDLMFVEQEQGLGLALSLGHTLGLNYKRYQLVLKVPFSLFQAYSVKGRKEQRTGYGHVCGGEGYRKDEESQRAKFTRDALNHLLKMVESRMRARHRNAIFDELLKLMLQLDFMVDFSEFSPFYDFVFFVCRENGQKNISKLSCTT</sequence>